<sequence length="130" mass="15460">QFVHCFDRIHSHRIAELRSREVGGTLNVNFTLVMIRVDRDEIFRQLRRCKFVTRLRISVARRDAAEGNSSLAECRHFDDTLHSTVSIYHTNILLHRLPHSIAYRQFFSVHRASYRTLPFDPIEQLRQQMI</sequence>
<dbReference type="AlphaFoldDB" id="A0AAV5VY99"/>
<comment type="caution">
    <text evidence="1">The sequence shown here is derived from an EMBL/GenBank/DDBJ whole genome shotgun (WGS) entry which is preliminary data.</text>
</comment>
<feature type="non-terminal residue" evidence="1">
    <location>
        <position position="130"/>
    </location>
</feature>
<dbReference type="Proteomes" id="UP001432322">
    <property type="component" value="Unassembled WGS sequence"/>
</dbReference>
<protein>
    <submittedName>
        <fullName evidence="1">Uncharacterized protein</fullName>
    </submittedName>
</protein>
<organism evidence="1 2">
    <name type="scientific">Pristionchus fissidentatus</name>
    <dbReference type="NCBI Taxonomy" id="1538716"/>
    <lineage>
        <taxon>Eukaryota</taxon>
        <taxon>Metazoa</taxon>
        <taxon>Ecdysozoa</taxon>
        <taxon>Nematoda</taxon>
        <taxon>Chromadorea</taxon>
        <taxon>Rhabditida</taxon>
        <taxon>Rhabditina</taxon>
        <taxon>Diplogasteromorpha</taxon>
        <taxon>Diplogasteroidea</taxon>
        <taxon>Neodiplogasteridae</taxon>
        <taxon>Pristionchus</taxon>
    </lineage>
</organism>
<reference evidence="1" key="1">
    <citation type="submission" date="2023-10" db="EMBL/GenBank/DDBJ databases">
        <title>Genome assembly of Pristionchus species.</title>
        <authorList>
            <person name="Yoshida K."/>
            <person name="Sommer R.J."/>
        </authorList>
    </citation>
    <scope>NUCLEOTIDE SEQUENCE</scope>
    <source>
        <strain evidence="1">RS5133</strain>
    </source>
</reference>
<accession>A0AAV5VY99</accession>
<gene>
    <name evidence="1" type="ORF">PFISCL1PPCAC_15833</name>
</gene>
<proteinExistence type="predicted"/>
<keyword evidence="2" id="KW-1185">Reference proteome</keyword>
<name>A0AAV5VY99_9BILA</name>
<dbReference type="EMBL" id="BTSY01000004">
    <property type="protein sequence ID" value="GMT24536.1"/>
    <property type="molecule type" value="Genomic_DNA"/>
</dbReference>
<evidence type="ECO:0000313" key="1">
    <source>
        <dbReference type="EMBL" id="GMT24536.1"/>
    </source>
</evidence>
<feature type="non-terminal residue" evidence="1">
    <location>
        <position position="1"/>
    </location>
</feature>
<evidence type="ECO:0000313" key="2">
    <source>
        <dbReference type="Proteomes" id="UP001432322"/>
    </source>
</evidence>